<dbReference type="Pfam" id="PF17287">
    <property type="entry name" value="POTRA_3"/>
    <property type="match status" value="1"/>
</dbReference>
<accession>A0A1Y3CKR7</accession>
<dbReference type="InterPro" id="IPR013686">
    <property type="entry name" value="Polypept-transport_assoc_ShlB"/>
</dbReference>
<sequence>MQFKIKTIAICIALLGKNSFAADLQQRPELEADAIIRQQQRDQALEKQLQPEVAVNLGLEKQLQSQPQLQYLKSHSEAVCFEIKKFKLQGDAARQFTFALRSVTQGEHNIIGRCIGVQGLNQALDLVQNSIIAHGYVTTRMLLPQQNIASGTIELRVIPGRVDQIKFAEGTSKRAHKFNALPVKSGDILNIRDVEQGLENFKRVPTVEADFKIEPSVKKAEPGYSDLVLAWQQVKPYRIHLGLDDAGADSTGKYQGTATLSLDNLLTVNDLFYGSYNHDLGGGDQGERGTDGYYLSYSIPFKYWLLSTSYSRSDYNQSVAGASQSYVYSGASKLINADLSRVLYRDAHRKTTASVGGWYRKSQNYINDVEVEVQRRQTAGWKTSLDHTEYLSNATMSGNITYKRGTSAFDAMRAPEEEFGEAYTHVGILQANASLQVPFKVGQQNLQYLAEWRTQYSKKPLTAQDRFSIGNRYTVRGFDGEQTLMADNGFLVRNELSGSIMNQPHMWYAGIDYGEVGGKTAREPFPLVGTSLLGAVVGLRGQVLKAVSYDVFVGTPLKKPEHFVADHVTTGFSLNWMY</sequence>
<feature type="domain" description="Polypeptide-transport-associated ShlB-type" evidence="10">
    <location>
        <begin position="81"/>
        <end position="160"/>
    </location>
</feature>
<feature type="signal peptide" evidence="8">
    <location>
        <begin position="1"/>
        <end position="21"/>
    </location>
</feature>
<dbReference type="Pfam" id="PF03865">
    <property type="entry name" value="ShlB"/>
    <property type="match status" value="1"/>
</dbReference>
<dbReference type="EMBL" id="NEGB01000002">
    <property type="protein sequence ID" value="OTG66460.1"/>
    <property type="molecule type" value="Genomic_DNA"/>
</dbReference>
<dbReference type="InterPro" id="IPR005565">
    <property type="entry name" value="Hemolysn_activator_HlyB_C"/>
</dbReference>
<evidence type="ECO:0000256" key="1">
    <source>
        <dbReference type="ARBA" id="ARBA00004442"/>
    </source>
</evidence>
<evidence type="ECO:0000256" key="3">
    <source>
        <dbReference type="ARBA" id="ARBA00022452"/>
    </source>
</evidence>
<evidence type="ECO:0000256" key="4">
    <source>
        <dbReference type="ARBA" id="ARBA00022692"/>
    </source>
</evidence>
<dbReference type="PANTHER" id="PTHR34597">
    <property type="entry name" value="SLR1661 PROTEIN"/>
    <property type="match status" value="1"/>
</dbReference>
<comment type="caution">
    <text evidence="12">The sequence shown here is derived from an EMBL/GenBank/DDBJ whole genome shotgun (WGS) entry which is preliminary data.</text>
</comment>
<evidence type="ECO:0000259" key="10">
    <source>
        <dbReference type="Pfam" id="PF08479"/>
    </source>
</evidence>
<dbReference type="Proteomes" id="UP000242765">
    <property type="component" value="Unassembled WGS sequence"/>
</dbReference>
<evidence type="ECO:0000256" key="7">
    <source>
        <dbReference type="ARBA" id="ARBA00023237"/>
    </source>
</evidence>
<evidence type="ECO:0008006" key="14">
    <source>
        <dbReference type="Google" id="ProtNLM"/>
    </source>
</evidence>
<organism evidence="12 13">
    <name type="scientific">Acinetobacter silvestris</name>
    <dbReference type="NCBI Taxonomy" id="1977882"/>
    <lineage>
        <taxon>Bacteria</taxon>
        <taxon>Pseudomonadati</taxon>
        <taxon>Pseudomonadota</taxon>
        <taxon>Gammaproteobacteria</taxon>
        <taxon>Moraxellales</taxon>
        <taxon>Moraxellaceae</taxon>
        <taxon>Acinetobacter</taxon>
    </lineage>
</organism>
<reference evidence="12 13" key="1">
    <citation type="submission" date="2017-04" db="EMBL/GenBank/DDBJ databases">
        <title>High diversity of culturable Acinetobacter species in natural soil and water ecosystems.</title>
        <authorList>
            <person name="Nemec A."/>
            <person name="Radolfova-Krizova L."/>
        </authorList>
    </citation>
    <scope>NUCLEOTIDE SEQUENCE [LARGE SCALE GENOMIC DNA]</scope>
    <source>
        <strain evidence="12 13">ANC 4999</strain>
    </source>
</reference>
<gene>
    <name evidence="12" type="ORF">B9T28_04195</name>
</gene>
<dbReference type="GO" id="GO:0006811">
    <property type="term" value="P:monoatomic ion transport"/>
    <property type="evidence" value="ECO:0007669"/>
    <property type="project" value="UniProtKB-KW"/>
</dbReference>
<dbReference type="GO" id="GO:0008320">
    <property type="term" value="F:protein transmembrane transporter activity"/>
    <property type="evidence" value="ECO:0007669"/>
    <property type="project" value="TreeGrafter"/>
</dbReference>
<dbReference type="Gene3D" id="2.40.160.50">
    <property type="entry name" value="membrane protein fhac: a member of the omp85/tpsb transporter family"/>
    <property type="match status" value="1"/>
</dbReference>
<name>A0A1Y3CKR7_9GAMM</name>
<dbReference type="STRING" id="1977882.B9T28_04195"/>
<dbReference type="RefSeq" id="WP_086202704.1">
    <property type="nucleotide sequence ID" value="NZ_NEGB01000002.1"/>
</dbReference>
<feature type="domain" description="ShlB POTRA" evidence="11">
    <location>
        <begin position="161"/>
        <end position="215"/>
    </location>
</feature>
<keyword evidence="7" id="KW-0998">Cell outer membrane</keyword>
<evidence type="ECO:0000259" key="9">
    <source>
        <dbReference type="Pfam" id="PF03865"/>
    </source>
</evidence>
<dbReference type="InterPro" id="IPR035251">
    <property type="entry name" value="ShlB_POTRA"/>
</dbReference>
<dbReference type="InterPro" id="IPR027282">
    <property type="entry name" value="TPS"/>
</dbReference>
<proteinExistence type="inferred from homology"/>
<evidence type="ECO:0000313" key="13">
    <source>
        <dbReference type="Proteomes" id="UP000242765"/>
    </source>
</evidence>
<evidence type="ECO:0000313" key="12">
    <source>
        <dbReference type="EMBL" id="OTG66460.1"/>
    </source>
</evidence>
<evidence type="ECO:0000256" key="8">
    <source>
        <dbReference type="SAM" id="SignalP"/>
    </source>
</evidence>
<dbReference type="AlphaFoldDB" id="A0A1Y3CKR7"/>
<keyword evidence="3" id="KW-1134">Transmembrane beta strand</keyword>
<evidence type="ECO:0000256" key="6">
    <source>
        <dbReference type="ARBA" id="ARBA00023136"/>
    </source>
</evidence>
<evidence type="ECO:0000256" key="5">
    <source>
        <dbReference type="ARBA" id="ARBA00023065"/>
    </source>
</evidence>
<evidence type="ECO:0000256" key="2">
    <source>
        <dbReference type="ARBA" id="ARBA00009055"/>
    </source>
</evidence>
<keyword evidence="5" id="KW-0813">Transport</keyword>
<feature type="domain" description="Haemolysin activator HlyB C-terminal" evidence="9">
    <location>
        <begin position="223"/>
        <end position="541"/>
    </location>
</feature>
<comment type="similarity">
    <text evidence="2">Belongs to the TPS (TC 1.B.20) family.</text>
</comment>
<dbReference type="InterPro" id="IPR051544">
    <property type="entry name" value="TPS_OM_transporter"/>
</dbReference>
<keyword evidence="4" id="KW-0812">Transmembrane</keyword>
<keyword evidence="6" id="KW-0472">Membrane</keyword>
<dbReference type="Gene3D" id="3.10.20.310">
    <property type="entry name" value="membrane protein fhac"/>
    <property type="match status" value="1"/>
</dbReference>
<keyword evidence="5" id="KW-0406">Ion transport</keyword>
<comment type="subcellular location">
    <subcellularLocation>
        <location evidence="1">Cell outer membrane</location>
    </subcellularLocation>
</comment>
<dbReference type="PANTHER" id="PTHR34597:SF3">
    <property type="entry name" value="OUTER MEMBRANE TRANSPORTER CDIB"/>
    <property type="match status" value="1"/>
</dbReference>
<keyword evidence="13" id="KW-1185">Reference proteome</keyword>
<protein>
    <recommendedName>
        <fullName evidence="14">ShlB/FhaC/HecB family hemolysin secretion/activation protein</fullName>
    </recommendedName>
</protein>
<dbReference type="GO" id="GO:0009279">
    <property type="term" value="C:cell outer membrane"/>
    <property type="evidence" value="ECO:0007669"/>
    <property type="project" value="UniProtKB-SubCell"/>
</dbReference>
<evidence type="ECO:0000259" key="11">
    <source>
        <dbReference type="Pfam" id="PF17287"/>
    </source>
</evidence>
<dbReference type="OrthoDB" id="290122at2"/>
<dbReference type="GO" id="GO:0098046">
    <property type="term" value="C:type V protein secretion system complex"/>
    <property type="evidence" value="ECO:0007669"/>
    <property type="project" value="TreeGrafter"/>
</dbReference>
<dbReference type="FunFam" id="2.40.160.50:FF:000009">
    <property type="entry name" value="Putative hemolysin activator protein"/>
    <property type="match status" value="1"/>
</dbReference>
<dbReference type="PIRSF" id="PIRSF029745">
    <property type="entry name" value="FhaC"/>
    <property type="match status" value="1"/>
</dbReference>
<feature type="chain" id="PRO_5012418119" description="ShlB/FhaC/HecB family hemolysin secretion/activation protein" evidence="8">
    <location>
        <begin position="22"/>
        <end position="578"/>
    </location>
</feature>
<keyword evidence="8" id="KW-0732">Signal</keyword>
<dbReference type="GO" id="GO:0046819">
    <property type="term" value="P:protein secretion by the type V secretion system"/>
    <property type="evidence" value="ECO:0007669"/>
    <property type="project" value="TreeGrafter"/>
</dbReference>
<dbReference type="Pfam" id="PF08479">
    <property type="entry name" value="POTRA_2"/>
    <property type="match status" value="1"/>
</dbReference>